<dbReference type="InParanoid" id="H3HC95"/>
<dbReference type="HOGENOM" id="CLU_000288_7_35_1"/>
<dbReference type="STRING" id="164328.H3HC95"/>
<dbReference type="GO" id="GO:0004674">
    <property type="term" value="F:protein serine/threonine kinase activity"/>
    <property type="evidence" value="ECO:0000318"/>
    <property type="project" value="GO_Central"/>
</dbReference>
<accession>H3HC95</accession>
<dbReference type="InterPro" id="IPR000719">
    <property type="entry name" value="Prot_kinase_dom"/>
</dbReference>
<dbReference type="Proteomes" id="UP000005238">
    <property type="component" value="Unassembled WGS sequence"/>
</dbReference>
<dbReference type="PANTHER" id="PTHR44329">
    <property type="entry name" value="SERINE/THREONINE-PROTEIN KINASE TNNI3K-RELATED"/>
    <property type="match status" value="1"/>
</dbReference>
<dbReference type="SUPFAM" id="SSF56112">
    <property type="entry name" value="Protein kinase-like (PK-like)"/>
    <property type="match status" value="1"/>
</dbReference>
<evidence type="ECO:0000313" key="3">
    <source>
        <dbReference type="Proteomes" id="UP000005238"/>
    </source>
</evidence>
<proteinExistence type="predicted"/>
<dbReference type="eggNOG" id="KOG0192">
    <property type="taxonomic scope" value="Eukaryota"/>
</dbReference>
<dbReference type="EMBL" id="DS566023">
    <property type="status" value="NOT_ANNOTATED_CDS"/>
    <property type="molecule type" value="Genomic_DNA"/>
</dbReference>
<dbReference type="AlphaFoldDB" id="H3HC95"/>
<evidence type="ECO:0000259" key="1">
    <source>
        <dbReference type="PROSITE" id="PS50011"/>
    </source>
</evidence>
<dbReference type="Pfam" id="PF00069">
    <property type="entry name" value="Pkinase"/>
    <property type="match status" value="1"/>
</dbReference>
<feature type="domain" description="Protein kinase" evidence="1">
    <location>
        <begin position="1"/>
        <end position="201"/>
    </location>
</feature>
<dbReference type="PANTHER" id="PTHR44329:SF214">
    <property type="entry name" value="PROTEIN KINASE DOMAIN-CONTAINING PROTEIN"/>
    <property type="match status" value="1"/>
</dbReference>
<reference evidence="2" key="2">
    <citation type="submission" date="2015-06" db="UniProtKB">
        <authorList>
            <consortium name="EnsemblProtists"/>
        </authorList>
    </citation>
    <scope>IDENTIFICATION</scope>
    <source>
        <strain evidence="2">Pr102</strain>
    </source>
</reference>
<dbReference type="EnsemblProtists" id="Phyra94947">
    <property type="protein sequence ID" value="Phyra94947"/>
    <property type="gene ID" value="Phyra94947"/>
</dbReference>
<dbReference type="InterPro" id="IPR008271">
    <property type="entry name" value="Ser/Thr_kinase_AS"/>
</dbReference>
<dbReference type="SMART" id="SM00220">
    <property type="entry name" value="S_TKc"/>
    <property type="match status" value="1"/>
</dbReference>
<dbReference type="InterPro" id="IPR011009">
    <property type="entry name" value="Kinase-like_dom_sf"/>
</dbReference>
<dbReference type="OMA" id="RTSLWMA"/>
<dbReference type="InterPro" id="IPR051681">
    <property type="entry name" value="Ser/Thr_Kinases-Pseudokinases"/>
</dbReference>
<dbReference type="PROSITE" id="PS50011">
    <property type="entry name" value="PROTEIN_KINASE_DOM"/>
    <property type="match status" value="1"/>
</dbReference>
<organism evidence="2 3">
    <name type="scientific">Phytophthora ramorum</name>
    <name type="common">Sudden oak death agent</name>
    <dbReference type="NCBI Taxonomy" id="164328"/>
    <lineage>
        <taxon>Eukaryota</taxon>
        <taxon>Sar</taxon>
        <taxon>Stramenopiles</taxon>
        <taxon>Oomycota</taxon>
        <taxon>Peronosporomycetes</taxon>
        <taxon>Peronosporales</taxon>
        <taxon>Peronosporaceae</taxon>
        <taxon>Phytophthora</taxon>
    </lineage>
</organism>
<name>H3HC95_PHYRM</name>
<dbReference type="GO" id="GO:0005524">
    <property type="term" value="F:ATP binding"/>
    <property type="evidence" value="ECO:0007669"/>
    <property type="project" value="InterPro"/>
</dbReference>
<dbReference type="PROSITE" id="PS00108">
    <property type="entry name" value="PROTEIN_KINASE_ST"/>
    <property type="match status" value="1"/>
</dbReference>
<keyword evidence="3" id="KW-1185">Reference proteome</keyword>
<reference evidence="3" key="1">
    <citation type="journal article" date="2006" name="Science">
        <title>Phytophthora genome sequences uncover evolutionary origins and mechanisms of pathogenesis.</title>
        <authorList>
            <person name="Tyler B.M."/>
            <person name="Tripathy S."/>
            <person name="Zhang X."/>
            <person name="Dehal P."/>
            <person name="Jiang R.H."/>
            <person name="Aerts A."/>
            <person name="Arredondo F.D."/>
            <person name="Baxter L."/>
            <person name="Bensasson D."/>
            <person name="Beynon J.L."/>
            <person name="Chapman J."/>
            <person name="Damasceno C.M."/>
            <person name="Dorrance A.E."/>
            <person name="Dou D."/>
            <person name="Dickerman A.W."/>
            <person name="Dubchak I.L."/>
            <person name="Garbelotto M."/>
            <person name="Gijzen M."/>
            <person name="Gordon S.G."/>
            <person name="Govers F."/>
            <person name="Grunwald N.J."/>
            <person name="Huang W."/>
            <person name="Ivors K.L."/>
            <person name="Jones R.W."/>
            <person name="Kamoun S."/>
            <person name="Krampis K."/>
            <person name="Lamour K.H."/>
            <person name="Lee M.K."/>
            <person name="McDonald W.H."/>
            <person name="Medina M."/>
            <person name="Meijer H.J."/>
            <person name="Nordberg E.K."/>
            <person name="Maclean D.J."/>
            <person name="Ospina-Giraldo M.D."/>
            <person name="Morris P.F."/>
            <person name="Phuntumart V."/>
            <person name="Putnam N.H."/>
            <person name="Rash S."/>
            <person name="Rose J.K."/>
            <person name="Sakihama Y."/>
            <person name="Salamov A.A."/>
            <person name="Savidor A."/>
            <person name="Scheuring C.F."/>
            <person name="Smith B.M."/>
            <person name="Sobral B.W."/>
            <person name="Terry A."/>
            <person name="Torto-Alalibo T.A."/>
            <person name="Win J."/>
            <person name="Xu Z."/>
            <person name="Zhang H."/>
            <person name="Grigoriev I.V."/>
            <person name="Rokhsar D.S."/>
            <person name="Boore J.L."/>
        </authorList>
    </citation>
    <scope>NUCLEOTIDE SEQUENCE [LARGE SCALE GENOMIC DNA]</scope>
    <source>
        <strain evidence="3">Pr102</strain>
    </source>
</reference>
<protein>
    <recommendedName>
        <fullName evidence="1">Protein kinase domain-containing protein</fullName>
    </recommendedName>
</protein>
<evidence type="ECO:0000313" key="2">
    <source>
        <dbReference type="EnsemblProtists" id="Phyra94947"/>
    </source>
</evidence>
<dbReference type="Gene3D" id="1.10.510.10">
    <property type="entry name" value="Transferase(Phosphotransferase) domain 1"/>
    <property type="match status" value="1"/>
</dbReference>
<sequence length="201" mass="22397">MFNGQQVAVKMLLPAMRGNLQLVNQFLAEAKMMAATDHPRIVSFIGVAWDSLSDVCVILEFVDGGDVRSLRDKCVANHHQVGFTRQKVTIALQVCHALTYLHSLMLPVIHRDLKSRNIFLSRSMEAKLTDFDISKEQLDCTLTAGVRTSLWMAPEVMVGEWYDDKADMFSFGGVLSELDVHTLPYTNTKQNNHDPSASVGG</sequence>
<dbReference type="GO" id="GO:0007165">
    <property type="term" value="P:signal transduction"/>
    <property type="evidence" value="ECO:0000318"/>
    <property type="project" value="GO_Central"/>
</dbReference>